<dbReference type="SUPFAM" id="SSF103647">
    <property type="entry name" value="TSP type-3 repeat"/>
    <property type="match status" value="1"/>
</dbReference>
<name>J0PC05_9BACT</name>
<dbReference type="Proteomes" id="UP000005113">
    <property type="component" value="Unassembled WGS sequence"/>
</dbReference>
<keyword evidence="1" id="KW-0732">Signal</keyword>
<evidence type="ECO:0000313" key="2">
    <source>
        <dbReference type="EMBL" id="EJF55157.1"/>
    </source>
</evidence>
<evidence type="ECO:0008006" key="4">
    <source>
        <dbReference type="Google" id="ProtNLM"/>
    </source>
</evidence>
<dbReference type="HOGENOM" id="CLU_1260705_0_0_10"/>
<sequence>MNFPQIVLFALLLLAPTFIFAQQDMDQDGIADELDFDADNDGIPNYIEQAYPLADQDGDGLANYLDLDSDNDGIPDLVEAGMLDQNGNGQVDDFIDEDLDGWHDDAQLNLAQLDLDQDGLPAFLDLDFNGDGQADLWLWNDMELDRDENGQVDNFRDLDQDGLDDRFDGDLLNLQMLGELMNTPQKYISLQNRLLQQATTSINSCKEADEYGRCHDNDM</sequence>
<accession>J0PC05</accession>
<dbReference type="AlphaFoldDB" id="J0PC05"/>
<feature type="chain" id="PRO_5003737727" description="Thrombospondin type 3 repeat-containing protein" evidence="1">
    <location>
        <begin position="22"/>
        <end position="219"/>
    </location>
</feature>
<gene>
    <name evidence="2" type="ORF">SapgrDRAFT_3521</name>
</gene>
<reference evidence="3" key="1">
    <citation type="journal article" date="2012" name="Stand. Genomic Sci.">
        <title>Permanent draft genome sequence of the gliding predator Saprospira grandis strain Sa g1 (= HR1).</title>
        <authorList>
            <person name="Mavromatis K."/>
            <person name="Chertkov O."/>
            <person name="Lapidus A."/>
            <person name="Nolan M."/>
            <person name="Lucas S."/>
            <person name="Tice H."/>
            <person name="Del Rio T.G."/>
            <person name="Cheng J.F."/>
            <person name="Han C."/>
            <person name="Tapia R."/>
            <person name="Bruce D."/>
            <person name="Goodwin L.A."/>
            <person name="Pitluck S."/>
            <person name="Huntemann M."/>
            <person name="Liolios K."/>
            <person name="Pagani I."/>
            <person name="Ivanova N."/>
            <person name="Mikhailova N."/>
            <person name="Pati A."/>
            <person name="Chen A."/>
            <person name="Palaniappan K."/>
            <person name="Land M."/>
            <person name="Brambilla E.M."/>
            <person name="Rohde M."/>
            <person name="Spring S."/>
            <person name="Goker M."/>
            <person name="Detter J.C."/>
            <person name="Bristow J."/>
            <person name="Eisen J.A."/>
            <person name="Markowitz V."/>
            <person name="Hugenholtz P."/>
            <person name="Kyrpides N.C."/>
            <person name="Klenk H.P."/>
            <person name="Woyke T."/>
        </authorList>
    </citation>
    <scope>NUCLEOTIDE SEQUENCE [LARGE SCALE GENOMIC DNA]</scope>
    <source>
        <strain evidence="3">DSM 2844</strain>
    </source>
</reference>
<dbReference type="RefSeq" id="WP_002661208.1">
    <property type="nucleotide sequence ID" value="NZ_JH719942.1"/>
</dbReference>
<organism evidence="2 3">
    <name type="scientific">Saprospira grandis DSM 2844</name>
    <dbReference type="NCBI Taxonomy" id="694433"/>
    <lineage>
        <taxon>Bacteria</taxon>
        <taxon>Pseudomonadati</taxon>
        <taxon>Bacteroidota</taxon>
        <taxon>Saprospiria</taxon>
        <taxon>Saprospirales</taxon>
        <taxon>Saprospiraceae</taxon>
        <taxon>Saprospira</taxon>
    </lineage>
</organism>
<dbReference type="GO" id="GO:0005509">
    <property type="term" value="F:calcium ion binding"/>
    <property type="evidence" value="ECO:0007669"/>
    <property type="project" value="InterPro"/>
</dbReference>
<evidence type="ECO:0000313" key="3">
    <source>
        <dbReference type="Proteomes" id="UP000005113"/>
    </source>
</evidence>
<dbReference type="InterPro" id="IPR028974">
    <property type="entry name" value="TSP_type-3_rpt"/>
</dbReference>
<proteinExistence type="predicted"/>
<dbReference type="OrthoDB" id="9805017at2"/>
<evidence type="ECO:0000256" key="1">
    <source>
        <dbReference type="SAM" id="SignalP"/>
    </source>
</evidence>
<dbReference type="EMBL" id="JH719942">
    <property type="protein sequence ID" value="EJF55157.1"/>
    <property type="molecule type" value="Genomic_DNA"/>
</dbReference>
<protein>
    <recommendedName>
        <fullName evidence="4">Thrombospondin type 3 repeat-containing protein</fullName>
    </recommendedName>
</protein>
<feature type="signal peptide" evidence="1">
    <location>
        <begin position="1"/>
        <end position="21"/>
    </location>
</feature>